<feature type="domain" description="Glycosyltransferase 2-like" evidence="3">
    <location>
        <begin position="28"/>
        <end position="187"/>
    </location>
</feature>
<reference evidence="4 5" key="1">
    <citation type="submission" date="2019-02" db="EMBL/GenBank/DDBJ databases">
        <title>Deep-cultivation of Planctomycetes and their phenomic and genomic characterization uncovers novel biology.</title>
        <authorList>
            <person name="Wiegand S."/>
            <person name="Jogler M."/>
            <person name="Boedeker C."/>
            <person name="Pinto D."/>
            <person name="Vollmers J."/>
            <person name="Rivas-Marin E."/>
            <person name="Kohn T."/>
            <person name="Peeters S.H."/>
            <person name="Heuer A."/>
            <person name="Rast P."/>
            <person name="Oberbeckmann S."/>
            <person name="Bunk B."/>
            <person name="Jeske O."/>
            <person name="Meyerdierks A."/>
            <person name="Storesund J.E."/>
            <person name="Kallscheuer N."/>
            <person name="Luecker S."/>
            <person name="Lage O.M."/>
            <person name="Pohl T."/>
            <person name="Merkel B.J."/>
            <person name="Hornburger P."/>
            <person name="Mueller R.-W."/>
            <person name="Bruemmer F."/>
            <person name="Labrenz M."/>
            <person name="Spormann A.M."/>
            <person name="Op den Camp H."/>
            <person name="Overmann J."/>
            <person name="Amann R."/>
            <person name="Jetten M.S.M."/>
            <person name="Mascher T."/>
            <person name="Medema M.H."/>
            <person name="Devos D.P."/>
            <person name="Kaster A.-K."/>
            <person name="Ovreas L."/>
            <person name="Rohde M."/>
            <person name="Galperin M.Y."/>
            <person name="Jogler C."/>
        </authorList>
    </citation>
    <scope>NUCLEOTIDE SEQUENCE [LARGE SCALE GENOMIC DNA]</scope>
    <source>
        <strain evidence="4 5">Poly30</strain>
    </source>
</reference>
<keyword evidence="2" id="KW-0812">Transmembrane</keyword>
<keyword evidence="2" id="KW-0472">Membrane</keyword>
<dbReference type="EC" id="2.4.2.53" evidence="4"/>
<evidence type="ECO:0000313" key="4">
    <source>
        <dbReference type="EMBL" id="QDV09190.1"/>
    </source>
</evidence>
<keyword evidence="2" id="KW-1133">Transmembrane helix</keyword>
<evidence type="ECO:0000313" key="5">
    <source>
        <dbReference type="Proteomes" id="UP000320390"/>
    </source>
</evidence>
<dbReference type="SUPFAM" id="SSF53448">
    <property type="entry name" value="Nucleotide-diphospho-sugar transferases"/>
    <property type="match status" value="1"/>
</dbReference>
<evidence type="ECO:0000256" key="2">
    <source>
        <dbReference type="SAM" id="Phobius"/>
    </source>
</evidence>
<organism evidence="4 5">
    <name type="scientific">Saltatorellus ferox</name>
    <dbReference type="NCBI Taxonomy" id="2528018"/>
    <lineage>
        <taxon>Bacteria</taxon>
        <taxon>Pseudomonadati</taxon>
        <taxon>Planctomycetota</taxon>
        <taxon>Planctomycetia</taxon>
        <taxon>Planctomycetia incertae sedis</taxon>
        <taxon>Saltatorellus</taxon>
    </lineage>
</organism>
<dbReference type="InterPro" id="IPR050256">
    <property type="entry name" value="Glycosyltransferase_2"/>
</dbReference>
<sequence length="346" mass="37308">MSSTDESPPGDAPGPEHAPVASPLAGVTIVVPAYDEEGGIEGVVERLLALDLGRETELLVVNDGSKDRTGPMLKELQAKYPRLTVIEHPMNRGYGAALKTGFRAAAYDIVIITDADGTYPEDRIVDLLGHVDAGADMAVGARTGDDVNIPWQRRPAKAALRHIASYLAGVKIPDLNSGLRAIRRDLVLRYESILPEGFSFTTTITLASLTNHHRVDYVSIDYAERSGSSKIRPIRDTLGFLALIIRTVVYFNPLKVFYPVAGLLFVLLVVALTYDMFFAKTYFPNGEVATVGGNLGDKSVLLFLALVQTLTLGLVADLIDKKARLGPPLDPPVRSSGRSTGGRASR</sequence>
<dbReference type="CDD" id="cd04179">
    <property type="entry name" value="DPM_DPG-synthase_like"/>
    <property type="match status" value="1"/>
</dbReference>
<feature type="transmembrane region" description="Helical" evidence="2">
    <location>
        <begin position="256"/>
        <end position="279"/>
    </location>
</feature>
<proteinExistence type="predicted"/>
<dbReference type="PANTHER" id="PTHR48090">
    <property type="entry name" value="UNDECAPRENYL-PHOSPHATE 4-DEOXY-4-FORMAMIDO-L-ARABINOSE TRANSFERASE-RELATED"/>
    <property type="match status" value="1"/>
</dbReference>
<evidence type="ECO:0000259" key="3">
    <source>
        <dbReference type="Pfam" id="PF00535"/>
    </source>
</evidence>
<keyword evidence="4" id="KW-0328">Glycosyltransferase</keyword>
<keyword evidence="4" id="KW-0808">Transferase</keyword>
<dbReference type="GO" id="GO:0099621">
    <property type="term" value="F:undecaprenyl-phosphate 4-deoxy-4-formamido-L-arabinose transferase activity"/>
    <property type="evidence" value="ECO:0007669"/>
    <property type="project" value="UniProtKB-EC"/>
</dbReference>
<dbReference type="Pfam" id="PF00535">
    <property type="entry name" value="Glycos_transf_2"/>
    <property type="match status" value="1"/>
</dbReference>
<name>A0A518EYM6_9BACT</name>
<feature type="transmembrane region" description="Helical" evidence="2">
    <location>
        <begin position="299"/>
        <end position="319"/>
    </location>
</feature>
<dbReference type="OrthoDB" id="9772170at2"/>
<feature type="region of interest" description="Disordered" evidence="1">
    <location>
        <begin position="1"/>
        <end position="21"/>
    </location>
</feature>
<evidence type="ECO:0000256" key="1">
    <source>
        <dbReference type="SAM" id="MobiDB-lite"/>
    </source>
</evidence>
<dbReference type="Proteomes" id="UP000320390">
    <property type="component" value="Chromosome"/>
</dbReference>
<dbReference type="Gene3D" id="3.90.550.10">
    <property type="entry name" value="Spore Coat Polysaccharide Biosynthesis Protein SpsA, Chain A"/>
    <property type="match status" value="1"/>
</dbReference>
<dbReference type="InterPro" id="IPR001173">
    <property type="entry name" value="Glyco_trans_2-like"/>
</dbReference>
<dbReference type="EMBL" id="CP036434">
    <property type="protein sequence ID" value="QDV09190.1"/>
    <property type="molecule type" value="Genomic_DNA"/>
</dbReference>
<accession>A0A518EYM6</accession>
<dbReference type="PANTHER" id="PTHR48090:SF7">
    <property type="entry name" value="RFBJ PROTEIN"/>
    <property type="match status" value="1"/>
</dbReference>
<protein>
    <submittedName>
        <fullName evidence="4">Undecaprenyl-phosphate 4-deoxy-4-formamido-L-arabinose transferase</fullName>
        <ecNumber evidence="4">2.4.2.53</ecNumber>
    </submittedName>
</protein>
<dbReference type="InterPro" id="IPR029044">
    <property type="entry name" value="Nucleotide-diphossugar_trans"/>
</dbReference>
<dbReference type="AlphaFoldDB" id="A0A518EYM6"/>
<gene>
    <name evidence="4" type="primary">arnC_5</name>
    <name evidence="4" type="ORF">Poly30_47470</name>
</gene>
<keyword evidence="5" id="KW-1185">Reference proteome</keyword>